<evidence type="ECO:0000313" key="2">
    <source>
        <dbReference type="Proteomes" id="UP001521150"/>
    </source>
</evidence>
<dbReference type="RefSeq" id="WP_233731449.1">
    <property type="nucleotide sequence ID" value="NZ_JAJVCN010000004.1"/>
</dbReference>
<reference evidence="1 2" key="1">
    <citation type="submission" date="2021-12" db="EMBL/GenBank/DDBJ databases">
        <title>Genome sequence of Kibdelosporangium philippinense ATCC 49844.</title>
        <authorList>
            <person name="Fedorov E.A."/>
            <person name="Omeragic M."/>
            <person name="Shalygina K.F."/>
            <person name="Maclea K.S."/>
        </authorList>
    </citation>
    <scope>NUCLEOTIDE SEQUENCE [LARGE SCALE GENOMIC DNA]</scope>
    <source>
        <strain evidence="1 2">ATCC 49844</strain>
    </source>
</reference>
<gene>
    <name evidence="1" type="ORF">LWC34_45205</name>
</gene>
<sequence>MTTDLPSDIPLFWGRGIIEPNCAHVRETRTGQPVTDLAEDGSIMGFAICGCLLIADVTDEQVTSGVHRRCSRCMELLANRKPGVDYPLWTPE</sequence>
<proteinExistence type="predicted"/>
<evidence type="ECO:0000313" key="1">
    <source>
        <dbReference type="EMBL" id="MCE7009958.1"/>
    </source>
</evidence>
<dbReference type="EMBL" id="JAJVCN010000004">
    <property type="protein sequence ID" value="MCE7009958.1"/>
    <property type="molecule type" value="Genomic_DNA"/>
</dbReference>
<evidence type="ECO:0008006" key="3">
    <source>
        <dbReference type="Google" id="ProtNLM"/>
    </source>
</evidence>
<keyword evidence="2" id="KW-1185">Reference proteome</keyword>
<name>A0ABS8ZRV8_9PSEU</name>
<accession>A0ABS8ZRV8</accession>
<protein>
    <recommendedName>
        <fullName evidence="3">DUF3039 domain-containing protein</fullName>
    </recommendedName>
</protein>
<dbReference type="Proteomes" id="UP001521150">
    <property type="component" value="Unassembled WGS sequence"/>
</dbReference>
<comment type="caution">
    <text evidence="1">The sequence shown here is derived from an EMBL/GenBank/DDBJ whole genome shotgun (WGS) entry which is preliminary data.</text>
</comment>
<organism evidence="1 2">
    <name type="scientific">Kibdelosporangium philippinense</name>
    <dbReference type="NCBI Taxonomy" id="211113"/>
    <lineage>
        <taxon>Bacteria</taxon>
        <taxon>Bacillati</taxon>
        <taxon>Actinomycetota</taxon>
        <taxon>Actinomycetes</taxon>
        <taxon>Pseudonocardiales</taxon>
        <taxon>Pseudonocardiaceae</taxon>
        <taxon>Kibdelosporangium</taxon>
    </lineage>
</organism>